<name>G7KIU3_MEDTR</name>
<evidence type="ECO:0008006" key="4">
    <source>
        <dbReference type="Google" id="ProtNLM"/>
    </source>
</evidence>
<dbReference type="PaxDb" id="3880-AES74533"/>
<dbReference type="EnsemblPlants" id="AES74533">
    <property type="protein sequence ID" value="AES74533"/>
    <property type="gene ID" value="MTR_6g007540"/>
</dbReference>
<dbReference type="HOGENOM" id="CLU_1761491_0_0_1"/>
<dbReference type="AlphaFoldDB" id="G7KIU3"/>
<dbReference type="EMBL" id="CM001222">
    <property type="protein sequence ID" value="AES74533.1"/>
    <property type="molecule type" value="Genomic_DNA"/>
</dbReference>
<dbReference type="Proteomes" id="UP000002051">
    <property type="component" value="Chromosome 6"/>
</dbReference>
<evidence type="ECO:0000313" key="1">
    <source>
        <dbReference type="EMBL" id="AES74533.1"/>
    </source>
</evidence>
<organism evidence="1 3">
    <name type="scientific">Medicago truncatula</name>
    <name type="common">Barrel medic</name>
    <name type="synonym">Medicago tribuloides</name>
    <dbReference type="NCBI Taxonomy" id="3880"/>
    <lineage>
        <taxon>Eukaryota</taxon>
        <taxon>Viridiplantae</taxon>
        <taxon>Streptophyta</taxon>
        <taxon>Embryophyta</taxon>
        <taxon>Tracheophyta</taxon>
        <taxon>Spermatophyta</taxon>
        <taxon>Magnoliopsida</taxon>
        <taxon>eudicotyledons</taxon>
        <taxon>Gunneridae</taxon>
        <taxon>Pentapetalae</taxon>
        <taxon>rosids</taxon>
        <taxon>fabids</taxon>
        <taxon>Fabales</taxon>
        <taxon>Fabaceae</taxon>
        <taxon>Papilionoideae</taxon>
        <taxon>50 kb inversion clade</taxon>
        <taxon>NPAAA clade</taxon>
        <taxon>Hologalegina</taxon>
        <taxon>IRL clade</taxon>
        <taxon>Trifolieae</taxon>
        <taxon>Medicago</taxon>
    </lineage>
</organism>
<protein>
    <recommendedName>
        <fullName evidence="4">RNase H type-1 domain-containing protein</fullName>
    </recommendedName>
</protein>
<gene>
    <name evidence="1" type="ordered locus">MTR_6g007540</name>
</gene>
<reference evidence="1 3" key="2">
    <citation type="journal article" date="2014" name="BMC Genomics">
        <title>An improved genome release (version Mt4.0) for the model legume Medicago truncatula.</title>
        <authorList>
            <person name="Tang H."/>
            <person name="Krishnakumar V."/>
            <person name="Bidwell S."/>
            <person name="Rosen B."/>
            <person name="Chan A."/>
            <person name="Zhou S."/>
            <person name="Gentzbittel L."/>
            <person name="Childs K.L."/>
            <person name="Yandell M."/>
            <person name="Gundlach H."/>
            <person name="Mayer K.F."/>
            <person name="Schwartz D.C."/>
            <person name="Town C.D."/>
        </authorList>
    </citation>
    <scope>GENOME REANNOTATION</scope>
    <source>
        <strain evidence="2 3">cv. Jemalong A17</strain>
    </source>
</reference>
<sequence length="148" mass="16927">MAKSFFAWRNNPVVARLSLATYVTEFGSIMDSSIHLCNNYLTNSHVEFIRRQANEVAHTLAKTATSSTSFQIYDDIPVISAMKKEHMKSIIKEFRSLEDYGGGVNQKSTTFSRWESHRSWGVTSTDFVKDIKTQKLTRLRNLKDPKST</sequence>
<keyword evidence="3" id="KW-1185">Reference proteome</keyword>
<evidence type="ECO:0000313" key="3">
    <source>
        <dbReference type="Proteomes" id="UP000002051"/>
    </source>
</evidence>
<proteinExistence type="predicted"/>
<evidence type="ECO:0000313" key="2">
    <source>
        <dbReference type="EnsemblPlants" id="AES74533"/>
    </source>
</evidence>
<reference evidence="2" key="3">
    <citation type="submission" date="2015-04" db="UniProtKB">
        <authorList>
            <consortium name="EnsemblPlants"/>
        </authorList>
    </citation>
    <scope>IDENTIFICATION</scope>
    <source>
        <strain evidence="2">cv. Jemalong A17</strain>
    </source>
</reference>
<reference evidence="1 3" key="1">
    <citation type="journal article" date="2011" name="Nature">
        <title>The Medicago genome provides insight into the evolution of rhizobial symbioses.</title>
        <authorList>
            <person name="Young N.D."/>
            <person name="Debelle F."/>
            <person name="Oldroyd G.E."/>
            <person name="Geurts R."/>
            <person name="Cannon S.B."/>
            <person name="Udvardi M.K."/>
            <person name="Benedito V.A."/>
            <person name="Mayer K.F."/>
            <person name="Gouzy J."/>
            <person name="Schoof H."/>
            <person name="Van de Peer Y."/>
            <person name="Proost S."/>
            <person name="Cook D.R."/>
            <person name="Meyers B.C."/>
            <person name="Spannagl M."/>
            <person name="Cheung F."/>
            <person name="De Mita S."/>
            <person name="Krishnakumar V."/>
            <person name="Gundlach H."/>
            <person name="Zhou S."/>
            <person name="Mudge J."/>
            <person name="Bharti A.K."/>
            <person name="Murray J.D."/>
            <person name="Naoumkina M.A."/>
            <person name="Rosen B."/>
            <person name="Silverstein K.A."/>
            <person name="Tang H."/>
            <person name="Rombauts S."/>
            <person name="Zhao P.X."/>
            <person name="Zhou P."/>
            <person name="Barbe V."/>
            <person name="Bardou P."/>
            <person name="Bechner M."/>
            <person name="Bellec A."/>
            <person name="Berger A."/>
            <person name="Berges H."/>
            <person name="Bidwell S."/>
            <person name="Bisseling T."/>
            <person name="Choisne N."/>
            <person name="Couloux A."/>
            <person name="Denny R."/>
            <person name="Deshpande S."/>
            <person name="Dai X."/>
            <person name="Doyle J.J."/>
            <person name="Dudez A.M."/>
            <person name="Farmer A.D."/>
            <person name="Fouteau S."/>
            <person name="Franken C."/>
            <person name="Gibelin C."/>
            <person name="Gish J."/>
            <person name="Goldstein S."/>
            <person name="Gonzalez A.J."/>
            <person name="Green P.J."/>
            <person name="Hallab A."/>
            <person name="Hartog M."/>
            <person name="Hua A."/>
            <person name="Humphray S.J."/>
            <person name="Jeong D.H."/>
            <person name="Jing Y."/>
            <person name="Jocker A."/>
            <person name="Kenton S.M."/>
            <person name="Kim D.J."/>
            <person name="Klee K."/>
            <person name="Lai H."/>
            <person name="Lang C."/>
            <person name="Lin S."/>
            <person name="Macmil S.L."/>
            <person name="Magdelenat G."/>
            <person name="Matthews L."/>
            <person name="McCorrison J."/>
            <person name="Monaghan E.L."/>
            <person name="Mun J.H."/>
            <person name="Najar F.Z."/>
            <person name="Nicholson C."/>
            <person name="Noirot C."/>
            <person name="O'Bleness M."/>
            <person name="Paule C.R."/>
            <person name="Poulain J."/>
            <person name="Prion F."/>
            <person name="Qin B."/>
            <person name="Qu C."/>
            <person name="Retzel E.F."/>
            <person name="Riddle C."/>
            <person name="Sallet E."/>
            <person name="Samain S."/>
            <person name="Samson N."/>
            <person name="Sanders I."/>
            <person name="Saurat O."/>
            <person name="Scarpelli C."/>
            <person name="Schiex T."/>
            <person name="Segurens B."/>
            <person name="Severin A.J."/>
            <person name="Sherrier D.J."/>
            <person name="Shi R."/>
            <person name="Sims S."/>
            <person name="Singer S.R."/>
            <person name="Sinharoy S."/>
            <person name="Sterck L."/>
            <person name="Viollet A."/>
            <person name="Wang B.B."/>
            <person name="Wang K."/>
            <person name="Wang M."/>
            <person name="Wang X."/>
            <person name="Warfsmann J."/>
            <person name="Weissenbach J."/>
            <person name="White D.D."/>
            <person name="White J.D."/>
            <person name="Wiley G.B."/>
            <person name="Wincker P."/>
            <person name="Xing Y."/>
            <person name="Yang L."/>
            <person name="Yao Z."/>
            <person name="Ying F."/>
            <person name="Zhai J."/>
            <person name="Zhou L."/>
            <person name="Zuber A."/>
            <person name="Denarie J."/>
            <person name="Dixon R.A."/>
            <person name="May G.D."/>
            <person name="Schwartz D.C."/>
            <person name="Rogers J."/>
            <person name="Quetier F."/>
            <person name="Town C.D."/>
            <person name="Roe B.A."/>
        </authorList>
    </citation>
    <scope>NUCLEOTIDE SEQUENCE [LARGE SCALE GENOMIC DNA]</scope>
    <source>
        <strain evidence="1">A17</strain>
        <strain evidence="2 3">cv. Jemalong A17</strain>
    </source>
</reference>
<accession>G7KIU3</accession>